<keyword evidence="5" id="KW-0902">Two-component regulatory system</keyword>
<keyword evidence="6" id="KW-0175">Coiled coil</keyword>
<keyword evidence="7" id="KW-0472">Membrane</keyword>
<keyword evidence="4 11" id="KW-0418">Kinase</keyword>
<dbReference type="GO" id="GO:0016020">
    <property type="term" value="C:membrane"/>
    <property type="evidence" value="ECO:0007669"/>
    <property type="project" value="InterPro"/>
</dbReference>
<evidence type="ECO:0000259" key="8">
    <source>
        <dbReference type="Pfam" id="PF02518"/>
    </source>
</evidence>
<reference evidence="11 12" key="1">
    <citation type="submission" date="2018-12" db="EMBL/GenBank/DDBJ databases">
        <authorList>
            <person name="Sun L."/>
            <person name="Chen Z."/>
        </authorList>
    </citation>
    <scope>NUCLEOTIDE SEQUENCE [LARGE SCALE GENOMIC DNA]</scope>
    <source>
        <strain evidence="11 12">DSM 15890</strain>
    </source>
</reference>
<feature type="domain" description="Signal transduction histidine kinase subgroup 3 dimerisation and phosphoacceptor" evidence="9">
    <location>
        <begin position="177"/>
        <end position="241"/>
    </location>
</feature>
<evidence type="ECO:0000259" key="9">
    <source>
        <dbReference type="Pfam" id="PF07730"/>
    </source>
</evidence>
<feature type="transmembrane region" description="Helical" evidence="7">
    <location>
        <begin position="63"/>
        <end position="84"/>
    </location>
</feature>
<dbReference type="SUPFAM" id="SSF55874">
    <property type="entry name" value="ATPase domain of HSP90 chaperone/DNA topoisomerase II/histidine kinase"/>
    <property type="match status" value="1"/>
</dbReference>
<dbReference type="Gene3D" id="1.20.5.1930">
    <property type="match status" value="1"/>
</dbReference>
<dbReference type="EMBL" id="RZNY01000014">
    <property type="protein sequence ID" value="RUT44576.1"/>
    <property type="molecule type" value="Genomic_DNA"/>
</dbReference>
<dbReference type="Proteomes" id="UP000279446">
    <property type="component" value="Unassembled WGS sequence"/>
</dbReference>
<proteinExistence type="predicted"/>
<gene>
    <name evidence="11" type="ORF">EJP82_16565</name>
</gene>
<dbReference type="PANTHER" id="PTHR24421:SF63">
    <property type="entry name" value="SENSOR HISTIDINE KINASE DESK"/>
    <property type="match status" value="1"/>
</dbReference>
<dbReference type="GO" id="GO:0000155">
    <property type="term" value="F:phosphorelay sensor kinase activity"/>
    <property type="evidence" value="ECO:0007669"/>
    <property type="project" value="InterPro"/>
</dbReference>
<dbReference type="InterPro" id="IPR011712">
    <property type="entry name" value="Sig_transdc_His_kin_sub3_dim/P"/>
</dbReference>
<keyword evidence="7" id="KW-0812">Transmembrane</keyword>
<feature type="transmembrane region" description="Helical" evidence="7">
    <location>
        <begin position="130"/>
        <end position="149"/>
    </location>
</feature>
<dbReference type="Gene3D" id="3.30.565.10">
    <property type="entry name" value="Histidine kinase-like ATPase, C-terminal domain"/>
    <property type="match status" value="1"/>
</dbReference>
<feature type="domain" description="Histidine kinase/HSP90-like ATPase" evidence="8">
    <location>
        <begin position="280"/>
        <end position="368"/>
    </location>
</feature>
<protein>
    <recommendedName>
        <fullName evidence="2">histidine kinase</fullName>
        <ecNumber evidence="2">2.7.13.3</ecNumber>
    </recommendedName>
</protein>
<dbReference type="InterPro" id="IPR036890">
    <property type="entry name" value="HATPase_C_sf"/>
</dbReference>
<comment type="caution">
    <text evidence="11">The sequence shown here is derived from an EMBL/GenBank/DDBJ whole genome shotgun (WGS) entry which is preliminary data.</text>
</comment>
<evidence type="ECO:0000313" key="12">
    <source>
        <dbReference type="Proteomes" id="UP000279446"/>
    </source>
</evidence>
<dbReference type="Pfam" id="PF23540">
    <property type="entry name" value="DesK_N"/>
    <property type="match status" value="1"/>
</dbReference>
<dbReference type="OrthoDB" id="9797605at2"/>
<evidence type="ECO:0000256" key="7">
    <source>
        <dbReference type="SAM" id="Phobius"/>
    </source>
</evidence>
<accession>A0A3S1K5Y1</accession>
<name>A0A3S1K5Y1_9BACL</name>
<evidence type="ECO:0000256" key="4">
    <source>
        <dbReference type="ARBA" id="ARBA00022777"/>
    </source>
</evidence>
<feature type="coiled-coil region" evidence="6">
    <location>
        <begin position="148"/>
        <end position="182"/>
    </location>
</feature>
<evidence type="ECO:0000256" key="6">
    <source>
        <dbReference type="SAM" id="Coils"/>
    </source>
</evidence>
<feature type="transmembrane region" description="Helical" evidence="7">
    <location>
        <begin position="13"/>
        <end position="32"/>
    </location>
</feature>
<dbReference type="InterPro" id="IPR003594">
    <property type="entry name" value="HATPase_dom"/>
</dbReference>
<evidence type="ECO:0000256" key="5">
    <source>
        <dbReference type="ARBA" id="ARBA00023012"/>
    </source>
</evidence>
<comment type="catalytic activity">
    <reaction evidence="1">
        <text>ATP + protein L-histidine = ADP + protein N-phospho-L-histidine.</text>
        <dbReference type="EC" id="2.7.13.3"/>
    </reaction>
</comment>
<dbReference type="CDD" id="cd16917">
    <property type="entry name" value="HATPase_UhpB-NarQ-NarX-like"/>
    <property type="match status" value="1"/>
</dbReference>
<evidence type="ECO:0000259" key="10">
    <source>
        <dbReference type="Pfam" id="PF23540"/>
    </source>
</evidence>
<organism evidence="11 12">
    <name type="scientific">Paenibacillus anaericanus</name>
    <dbReference type="NCBI Taxonomy" id="170367"/>
    <lineage>
        <taxon>Bacteria</taxon>
        <taxon>Bacillati</taxon>
        <taxon>Bacillota</taxon>
        <taxon>Bacilli</taxon>
        <taxon>Bacillales</taxon>
        <taxon>Paenibacillaceae</taxon>
        <taxon>Paenibacillus</taxon>
    </lineage>
</organism>
<feature type="transmembrane region" description="Helical" evidence="7">
    <location>
        <begin position="39"/>
        <end position="57"/>
    </location>
</feature>
<dbReference type="Pfam" id="PF02518">
    <property type="entry name" value="HATPase_c"/>
    <property type="match status" value="1"/>
</dbReference>
<dbReference type="EC" id="2.7.13.3" evidence="2"/>
<dbReference type="PANTHER" id="PTHR24421">
    <property type="entry name" value="NITRATE/NITRITE SENSOR PROTEIN NARX-RELATED"/>
    <property type="match status" value="1"/>
</dbReference>
<dbReference type="InterPro" id="IPR050482">
    <property type="entry name" value="Sensor_HK_TwoCompSys"/>
</dbReference>
<dbReference type="Pfam" id="PF07730">
    <property type="entry name" value="HisKA_3"/>
    <property type="match status" value="1"/>
</dbReference>
<feature type="domain" description="DesK/YvfT N-terminal" evidence="10">
    <location>
        <begin position="4"/>
        <end position="145"/>
    </location>
</feature>
<evidence type="ECO:0000256" key="3">
    <source>
        <dbReference type="ARBA" id="ARBA00022679"/>
    </source>
</evidence>
<dbReference type="InterPro" id="IPR056374">
    <property type="entry name" value="DesK/YvfT_N"/>
</dbReference>
<keyword evidence="3" id="KW-0808">Transferase</keyword>
<evidence type="ECO:0000313" key="11">
    <source>
        <dbReference type="EMBL" id="RUT44576.1"/>
    </source>
</evidence>
<dbReference type="RefSeq" id="WP_127193186.1">
    <property type="nucleotide sequence ID" value="NZ_RZNY01000014.1"/>
</dbReference>
<evidence type="ECO:0000256" key="1">
    <source>
        <dbReference type="ARBA" id="ARBA00000085"/>
    </source>
</evidence>
<keyword evidence="7" id="KW-1133">Transmembrane helix</keyword>
<sequence>MTRKRFHLFPSRLGFYPFIWLVYIILPIFNIRSETGVKLFLGYALIALFVVTYRQLYWATSTFSTWLGIQMLIIVIMSVFYNPYNLYMGFFTANFIGYFTEKRRFNIAMIVFAAVELLPLVFVWDQIKGPALIFMLPFLIIMMISPFGIRSMNQRQNLEKELDQANAQIKELIKREERMRIARDLHDTLGHTLSLITLKSQLVEKLALKDPQRAQFEAGEIQRTSRAALRQVRELVSDMRAITVAEELAGAGEILKSADIALEVEGDANLEGVSDLTQNILSLCIKEAMTNIVKHSQAEHCLIRIGVTDADVRVDIEDDGVGLKHEGDESLQGNGLKGMAERLSLIEGSLRLSPGKKGGTRLLVTVPLIVKERKEGETA</sequence>
<dbReference type="AlphaFoldDB" id="A0A3S1K5Y1"/>
<evidence type="ECO:0000256" key="2">
    <source>
        <dbReference type="ARBA" id="ARBA00012438"/>
    </source>
</evidence>
<feature type="transmembrane region" description="Helical" evidence="7">
    <location>
        <begin position="105"/>
        <end position="124"/>
    </location>
</feature>
<dbReference type="GO" id="GO:0046983">
    <property type="term" value="F:protein dimerization activity"/>
    <property type="evidence" value="ECO:0007669"/>
    <property type="project" value="InterPro"/>
</dbReference>
<keyword evidence="12" id="KW-1185">Reference proteome</keyword>